<evidence type="ECO:0000313" key="3">
    <source>
        <dbReference type="Proteomes" id="UP001156882"/>
    </source>
</evidence>
<proteinExistence type="predicted"/>
<evidence type="ECO:0000313" key="2">
    <source>
        <dbReference type="EMBL" id="GLS22788.1"/>
    </source>
</evidence>
<dbReference type="Proteomes" id="UP001156882">
    <property type="component" value="Unassembled WGS sequence"/>
</dbReference>
<reference evidence="3" key="1">
    <citation type="journal article" date="2019" name="Int. J. Syst. Evol. Microbiol.">
        <title>The Global Catalogue of Microorganisms (GCM) 10K type strain sequencing project: providing services to taxonomists for standard genome sequencing and annotation.</title>
        <authorList>
            <consortium name="The Broad Institute Genomics Platform"/>
            <consortium name="The Broad Institute Genome Sequencing Center for Infectious Disease"/>
            <person name="Wu L."/>
            <person name="Ma J."/>
        </authorList>
    </citation>
    <scope>NUCLEOTIDE SEQUENCE [LARGE SCALE GENOMIC DNA]</scope>
    <source>
        <strain evidence="3">NBRC 101365</strain>
    </source>
</reference>
<sequence>MAEAQENPAVIAAIAASYLRQGRLLDKISRGLTLMGSAAVIVGTYASAPLAVIGLAALSVLLGLAETYFALRAGFDAEIFSHLATGSFSATTFDGSMKRLKLIQSDRTPRPMSDRARGAMGLVRYQAVAIGLQIVSILTLPLLGILL</sequence>
<evidence type="ECO:0000256" key="1">
    <source>
        <dbReference type="SAM" id="Phobius"/>
    </source>
</evidence>
<accession>A0ABQ6CR19</accession>
<keyword evidence="1" id="KW-0812">Transmembrane</keyword>
<keyword evidence="1" id="KW-1133">Transmembrane helix</keyword>
<protein>
    <submittedName>
        <fullName evidence="2">Uncharacterized protein</fullName>
    </submittedName>
</protein>
<organism evidence="2 3">
    <name type="scientific">Labrys miyagiensis</name>
    <dbReference type="NCBI Taxonomy" id="346912"/>
    <lineage>
        <taxon>Bacteria</taxon>
        <taxon>Pseudomonadati</taxon>
        <taxon>Pseudomonadota</taxon>
        <taxon>Alphaproteobacteria</taxon>
        <taxon>Hyphomicrobiales</taxon>
        <taxon>Xanthobacteraceae</taxon>
        <taxon>Labrys</taxon>
    </lineage>
</organism>
<feature type="transmembrane region" description="Helical" evidence="1">
    <location>
        <begin position="122"/>
        <end position="146"/>
    </location>
</feature>
<dbReference type="EMBL" id="BSPC01000066">
    <property type="protein sequence ID" value="GLS22788.1"/>
    <property type="molecule type" value="Genomic_DNA"/>
</dbReference>
<keyword evidence="3" id="KW-1185">Reference proteome</keyword>
<comment type="caution">
    <text evidence="2">The sequence shown here is derived from an EMBL/GenBank/DDBJ whole genome shotgun (WGS) entry which is preliminary data.</text>
</comment>
<dbReference type="RefSeq" id="WP_284315744.1">
    <property type="nucleotide sequence ID" value="NZ_BSPC01000066.1"/>
</dbReference>
<gene>
    <name evidence="2" type="ORF">GCM10007874_58080</name>
</gene>
<keyword evidence="1" id="KW-0472">Membrane</keyword>
<name>A0ABQ6CR19_9HYPH</name>